<dbReference type="EMBL" id="SNYV01000015">
    <property type="protein sequence ID" value="TDQ76611.1"/>
    <property type="molecule type" value="Genomic_DNA"/>
</dbReference>
<accession>A0A4R6WL69</accession>
<name>A0A4R6WL69_9SPHI</name>
<dbReference type="InterPro" id="IPR009057">
    <property type="entry name" value="Homeodomain-like_sf"/>
</dbReference>
<feature type="region of interest" description="Disordered" evidence="4">
    <location>
        <begin position="315"/>
        <end position="337"/>
    </location>
</feature>
<gene>
    <name evidence="6" type="ORF">CLV99_3204</name>
</gene>
<dbReference type="Pfam" id="PF12833">
    <property type="entry name" value="HTH_18"/>
    <property type="match status" value="1"/>
</dbReference>
<dbReference type="SUPFAM" id="SSF46689">
    <property type="entry name" value="Homeodomain-like"/>
    <property type="match status" value="1"/>
</dbReference>
<feature type="compositionally biased region" description="Polar residues" evidence="4">
    <location>
        <begin position="315"/>
        <end position="324"/>
    </location>
</feature>
<sequence length="337" mass="39475">MVRSHSIPSIPITDTADIYGALPKGRYFTFLNEDDILLHQREGYIAQRKIGPLTFIEAKCSHSQDWQLRIGNKRPTFWMAFQLLGECRLSIGQEYKVEHQQYLALFNRKGKLDFEIKGGKASLLLIGLKLKDIEAFAMEWRHLQLHHDIKFKQYSNIHIGYRIKNTLTQIQRTKNTYFSLKLKLASLVVQLIDTYHADLIEQSKSLQQADVSLFHRAKEYIIVHYMDEDISIKQMVSELRTSRRTLFRIFKENGLSINSAIQSIRIYKGREMLRRTDLSVDMIAFQLQFATAKYFIKQYVKYFGHTPAMERQLKQRTSISTQGRKPNELSTKDKTTD</sequence>
<dbReference type="PROSITE" id="PS01124">
    <property type="entry name" value="HTH_ARAC_FAMILY_2"/>
    <property type="match status" value="1"/>
</dbReference>
<organism evidence="6 7">
    <name type="scientific">Sphingobacterium yanglingense</name>
    <dbReference type="NCBI Taxonomy" id="1437280"/>
    <lineage>
        <taxon>Bacteria</taxon>
        <taxon>Pseudomonadati</taxon>
        <taxon>Bacteroidota</taxon>
        <taxon>Sphingobacteriia</taxon>
        <taxon>Sphingobacteriales</taxon>
        <taxon>Sphingobacteriaceae</taxon>
        <taxon>Sphingobacterium</taxon>
    </lineage>
</organism>
<keyword evidence="1" id="KW-0805">Transcription regulation</keyword>
<keyword evidence="2 6" id="KW-0238">DNA-binding</keyword>
<keyword evidence="7" id="KW-1185">Reference proteome</keyword>
<dbReference type="GO" id="GO:0043565">
    <property type="term" value="F:sequence-specific DNA binding"/>
    <property type="evidence" value="ECO:0007669"/>
    <property type="project" value="InterPro"/>
</dbReference>
<dbReference type="OrthoDB" id="9803764at2"/>
<feature type="compositionally biased region" description="Basic and acidic residues" evidence="4">
    <location>
        <begin position="325"/>
        <end position="337"/>
    </location>
</feature>
<proteinExistence type="predicted"/>
<evidence type="ECO:0000313" key="6">
    <source>
        <dbReference type="EMBL" id="TDQ76611.1"/>
    </source>
</evidence>
<reference evidence="6 7" key="1">
    <citation type="submission" date="2019-03" db="EMBL/GenBank/DDBJ databases">
        <title>Genomic Encyclopedia of Archaeal and Bacterial Type Strains, Phase II (KMG-II): from individual species to whole genera.</title>
        <authorList>
            <person name="Goeker M."/>
        </authorList>
    </citation>
    <scope>NUCLEOTIDE SEQUENCE [LARGE SCALE GENOMIC DNA]</scope>
    <source>
        <strain evidence="6 7">DSM 28353</strain>
    </source>
</reference>
<dbReference type="PANTHER" id="PTHR43280:SF2">
    <property type="entry name" value="HTH-TYPE TRANSCRIPTIONAL REGULATOR EXSA"/>
    <property type="match status" value="1"/>
</dbReference>
<comment type="caution">
    <text evidence="6">The sequence shown here is derived from an EMBL/GenBank/DDBJ whole genome shotgun (WGS) entry which is preliminary data.</text>
</comment>
<dbReference type="Gene3D" id="1.10.10.60">
    <property type="entry name" value="Homeodomain-like"/>
    <property type="match status" value="1"/>
</dbReference>
<dbReference type="SMART" id="SM00342">
    <property type="entry name" value="HTH_ARAC"/>
    <property type="match status" value="1"/>
</dbReference>
<keyword evidence="3" id="KW-0804">Transcription</keyword>
<dbReference type="InterPro" id="IPR018062">
    <property type="entry name" value="HTH_AraC-typ_CS"/>
</dbReference>
<dbReference type="InterPro" id="IPR018060">
    <property type="entry name" value="HTH_AraC"/>
</dbReference>
<evidence type="ECO:0000313" key="7">
    <source>
        <dbReference type="Proteomes" id="UP000295292"/>
    </source>
</evidence>
<dbReference type="PANTHER" id="PTHR43280">
    <property type="entry name" value="ARAC-FAMILY TRANSCRIPTIONAL REGULATOR"/>
    <property type="match status" value="1"/>
</dbReference>
<evidence type="ECO:0000256" key="2">
    <source>
        <dbReference type="ARBA" id="ARBA00023125"/>
    </source>
</evidence>
<dbReference type="RefSeq" id="WP_133585416.1">
    <property type="nucleotide sequence ID" value="NZ_SNYV01000015.1"/>
</dbReference>
<dbReference type="PROSITE" id="PS00041">
    <property type="entry name" value="HTH_ARAC_FAMILY_1"/>
    <property type="match status" value="1"/>
</dbReference>
<evidence type="ECO:0000256" key="4">
    <source>
        <dbReference type="SAM" id="MobiDB-lite"/>
    </source>
</evidence>
<dbReference type="AlphaFoldDB" id="A0A4R6WL69"/>
<protein>
    <submittedName>
        <fullName evidence="6">AraC-like DNA-binding protein</fullName>
    </submittedName>
</protein>
<evidence type="ECO:0000256" key="3">
    <source>
        <dbReference type="ARBA" id="ARBA00023163"/>
    </source>
</evidence>
<feature type="domain" description="HTH araC/xylS-type" evidence="5">
    <location>
        <begin position="215"/>
        <end position="313"/>
    </location>
</feature>
<evidence type="ECO:0000256" key="1">
    <source>
        <dbReference type="ARBA" id="ARBA00023015"/>
    </source>
</evidence>
<dbReference type="GO" id="GO:0003700">
    <property type="term" value="F:DNA-binding transcription factor activity"/>
    <property type="evidence" value="ECO:0007669"/>
    <property type="project" value="InterPro"/>
</dbReference>
<evidence type="ECO:0000259" key="5">
    <source>
        <dbReference type="PROSITE" id="PS01124"/>
    </source>
</evidence>
<dbReference type="Proteomes" id="UP000295292">
    <property type="component" value="Unassembled WGS sequence"/>
</dbReference>